<name>A0ABR0BNM0_PURLI</name>
<feature type="transmembrane region" description="Helical" evidence="2">
    <location>
        <begin position="395"/>
        <end position="421"/>
    </location>
</feature>
<dbReference type="EMBL" id="JAWRVI010000049">
    <property type="protein sequence ID" value="KAK4084889.1"/>
    <property type="molecule type" value="Genomic_DNA"/>
</dbReference>
<dbReference type="InterPro" id="IPR000172">
    <property type="entry name" value="GMC_OxRdtase_N"/>
</dbReference>
<evidence type="ECO:0000313" key="4">
    <source>
        <dbReference type="EMBL" id="KAK4084889.1"/>
    </source>
</evidence>
<dbReference type="Proteomes" id="UP001287286">
    <property type="component" value="Unassembled WGS sequence"/>
</dbReference>
<dbReference type="Pfam" id="PF05199">
    <property type="entry name" value="GMC_oxred_C"/>
    <property type="match status" value="2"/>
</dbReference>
<dbReference type="PANTHER" id="PTHR11552:SF219">
    <property type="entry name" value="GLUCOSE-METHANOL-CHOLINE OXIDOREDUCTASE N-TERMINAL DOMAIN-CONTAINING PROTEIN"/>
    <property type="match status" value="1"/>
</dbReference>
<keyword evidence="2" id="KW-1133">Transmembrane helix</keyword>
<evidence type="ECO:0000259" key="3">
    <source>
        <dbReference type="PROSITE" id="PS00624"/>
    </source>
</evidence>
<comment type="caution">
    <text evidence="4">The sequence shown here is derived from an EMBL/GenBank/DDBJ whole genome shotgun (WGS) entry which is preliminary data.</text>
</comment>
<keyword evidence="5" id="KW-1185">Reference proteome</keyword>
<reference evidence="4 5" key="1">
    <citation type="journal article" date="2024" name="Microbiol. Resour. Announc.">
        <title>Genome annotations for the ascomycete fungi Trichoderma harzianum, Trichoderma aggressivum, and Purpureocillium lilacinum.</title>
        <authorList>
            <person name="Beijen E.P.W."/>
            <person name="Ohm R.A."/>
        </authorList>
    </citation>
    <scope>NUCLEOTIDE SEQUENCE [LARGE SCALE GENOMIC DNA]</scope>
    <source>
        <strain evidence="4 5">CBS 150709</strain>
    </source>
</reference>
<dbReference type="SUPFAM" id="SSF51905">
    <property type="entry name" value="FAD/NAD(P)-binding domain"/>
    <property type="match status" value="1"/>
</dbReference>
<feature type="domain" description="Glucose-methanol-choline oxidoreductase N-terminal" evidence="3">
    <location>
        <begin position="329"/>
        <end position="343"/>
    </location>
</feature>
<evidence type="ECO:0000256" key="1">
    <source>
        <dbReference type="ARBA" id="ARBA00010790"/>
    </source>
</evidence>
<dbReference type="InterPro" id="IPR007867">
    <property type="entry name" value="GMC_OxRtase_C"/>
</dbReference>
<protein>
    <submittedName>
        <fullName evidence="4">CAZyme family AA3</fullName>
    </submittedName>
</protein>
<dbReference type="Pfam" id="PF00732">
    <property type="entry name" value="GMC_oxred_N"/>
    <property type="match status" value="1"/>
</dbReference>
<accession>A0ABR0BNM0</accession>
<dbReference type="SUPFAM" id="SSF54373">
    <property type="entry name" value="FAD-linked reductases, C-terminal domain"/>
    <property type="match status" value="1"/>
</dbReference>
<keyword evidence="2" id="KW-0812">Transmembrane</keyword>
<dbReference type="PROSITE" id="PS00624">
    <property type="entry name" value="GMC_OXRED_2"/>
    <property type="match status" value="1"/>
</dbReference>
<dbReference type="Gene3D" id="3.30.560.10">
    <property type="entry name" value="Glucose Oxidase, domain 3"/>
    <property type="match status" value="1"/>
</dbReference>
<dbReference type="InterPro" id="IPR012132">
    <property type="entry name" value="GMC_OxRdtase"/>
</dbReference>
<comment type="similarity">
    <text evidence="1">Belongs to the GMC oxidoreductase family.</text>
</comment>
<keyword evidence="2" id="KW-0472">Membrane</keyword>
<gene>
    <name evidence="4" type="ORF">Purlil1_10109</name>
</gene>
<proteinExistence type="inferred from homology"/>
<organism evidence="4 5">
    <name type="scientific">Purpureocillium lilacinum</name>
    <name type="common">Paecilomyces lilacinus</name>
    <dbReference type="NCBI Taxonomy" id="33203"/>
    <lineage>
        <taxon>Eukaryota</taxon>
        <taxon>Fungi</taxon>
        <taxon>Dikarya</taxon>
        <taxon>Ascomycota</taxon>
        <taxon>Pezizomycotina</taxon>
        <taxon>Sordariomycetes</taxon>
        <taxon>Hypocreomycetidae</taxon>
        <taxon>Hypocreales</taxon>
        <taxon>Ophiocordycipitaceae</taxon>
        <taxon>Purpureocillium</taxon>
    </lineage>
</organism>
<dbReference type="Gene3D" id="3.50.50.60">
    <property type="entry name" value="FAD/NAD(P)-binding domain"/>
    <property type="match status" value="1"/>
</dbReference>
<sequence length="719" mass="79671">MWPMSFPYPERRPLDVAGRTYDYVIVGGGTAGCVLASRLSEDLSVSVLVLEKGYVRDHALSRIPTLSQDFSRNDLQVVKFKAEPVSEMPTDGGRQNVKEGIVLYGCDGLGGASRINGMMLTRGWVGEYQAWADDLGLDEWGWKDVEPCMPPTYNIEARGAARSSRESTPATTRVWLSKVTNDVSWDPIAAIHQAFRVLLIDCKPINTPAGQVLTTCSMERAMASLNLVKNEDINTSTTTAQGYYHTHTAVDVSGQRHTAYHGYLNKQIALARQDRLSICTGAAVTKVCIDTEPDGRLSTRGVFFKAVDGSTGSLEVYVKARREVILCAGALRSPQILMLSGIGPKDQLERHNIPVLRDNPHVGSHLTDHVAGPAVVISGPEHESLLTALQSPFRLLYHLFLYIWYGLGLIASPTTALVMFLQSYTLNDKTMEARRTHPDSTLSTLDASKKSNIPDFEVQITPLPCFQPTFERVTALKDTDTGKDVPAFTLWPVLMSPFSRGRVELVDADMATPPRIIHPFFTDTRNHDISVMKKALRFCMRLSEAFMKSEGQVGDDKYPYLDRCSIFMGPGMDDGMGEYEASGTGRKTVKSRTAADVTDIELETFIYRWFGTGYHQAGTCAMAASETGDERGGRLDHKEAERPFEKRINGRAGGVVDQHLRVFGVSGLRVADASIFPVIPSTHPMIPTMMVAERCARFLKSYEEFKYLQDEANREISKR</sequence>
<evidence type="ECO:0000256" key="2">
    <source>
        <dbReference type="SAM" id="Phobius"/>
    </source>
</evidence>
<dbReference type="InterPro" id="IPR036188">
    <property type="entry name" value="FAD/NAD-bd_sf"/>
</dbReference>
<evidence type="ECO:0000313" key="5">
    <source>
        <dbReference type="Proteomes" id="UP001287286"/>
    </source>
</evidence>
<dbReference type="PANTHER" id="PTHR11552">
    <property type="entry name" value="GLUCOSE-METHANOL-CHOLINE GMC OXIDOREDUCTASE"/>
    <property type="match status" value="1"/>
</dbReference>